<proteinExistence type="predicted"/>
<name>A0A432ZYL4_9FUNG</name>
<evidence type="ECO:0000313" key="2">
    <source>
        <dbReference type="EMBL" id="RUO95574.1"/>
    </source>
</evidence>
<reference evidence="2 3" key="1">
    <citation type="journal article" date="2018" name="New Phytol.">
        <title>Phylogenomics of Endogonaceae and evolution of mycorrhizas within Mucoromycota.</title>
        <authorList>
            <person name="Chang Y."/>
            <person name="Desiro A."/>
            <person name="Na H."/>
            <person name="Sandor L."/>
            <person name="Lipzen A."/>
            <person name="Clum A."/>
            <person name="Barry K."/>
            <person name="Grigoriev I.V."/>
            <person name="Martin F.M."/>
            <person name="Stajich J.E."/>
            <person name="Smith M.E."/>
            <person name="Bonito G."/>
            <person name="Spatafora J.W."/>
        </authorList>
    </citation>
    <scope>NUCLEOTIDE SEQUENCE [LARGE SCALE GENOMIC DNA]</scope>
    <source>
        <strain evidence="2 3">GMNB39</strain>
    </source>
</reference>
<accession>A0A432ZYL4</accession>
<protein>
    <submittedName>
        <fullName evidence="2">Uncharacterized protein</fullName>
    </submittedName>
</protein>
<feature type="region of interest" description="Disordered" evidence="1">
    <location>
        <begin position="130"/>
        <end position="192"/>
    </location>
</feature>
<dbReference type="AlphaFoldDB" id="A0A432ZYL4"/>
<organism evidence="2 3">
    <name type="scientific">Jimgerdemannia flammicorona</name>
    <dbReference type="NCBI Taxonomy" id="994334"/>
    <lineage>
        <taxon>Eukaryota</taxon>
        <taxon>Fungi</taxon>
        <taxon>Fungi incertae sedis</taxon>
        <taxon>Mucoromycota</taxon>
        <taxon>Mucoromycotina</taxon>
        <taxon>Endogonomycetes</taxon>
        <taxon>Endogonales</taxon>
        <taxon>Endogonaceae</taxon>
        <taxon>Jimgerdemannia</taxon>
    </lineage>
</organism>
<keyword evidence="3" id="KW-1185">Reference proteome</keyword>
<dbReference type="EMBL" id="RBNI01028147">
    <property type="protein sequence ID" value="RUO95574.1"/>
    <property type="molecule type" value="Genomic_DNA"/>
</dbReference>
<gene>
    <name evidence="2" type="ORF">BC936DRAFT_143719</name>
</gene>
<evidence type="ECO:0000256" key="1">
    <source>
        <dbReference type="SAM" id="MobiDB-lite"/>
    </source>
</evidence>
<feature type="compositionally biased region" description="Low complexity" evidence="1">
    <location>
        <begin position="132"/>
        <end position="192"/>
    </location>
</feature>
<comment type="caution">
    <text evidence="2">The sequence shown here is derived from an EMBL/GenBank/DDBJ whole genome shotgun (WGS) entry which is preliminary data.</text>
</comment>
<sequence length="271" mass="29406">MLPVPCRRMVANRPKINDDKWMDILARLSNFKGNPSPCHPELRFHTLHLTTFPMTRVPEHLPAGRGILSHLPFKYRHDTGLRPNIKAWLDLPIRGNGCIRNAVSQLRSYITKRYSQYPALVRLEPRPASARSPVASLPPHALAPHAPASLAPASRAPTSRAPASRAPASRAPASRAHASRAPTSRAPASPSRVPCAFVPRAAAPRALAPRVLAPRALAPRVLAPRALAPRVLAPRALAPRAPAPRALAPRAPASPYRIRCALPPRRRPSSS</sequence>
<evidence type="ECO:0000313" key="3">
    <source>
        <dbReference type="Proteomes" id="UP000268093"/>
    </source>
</evidence>
<dbReference type="Proteomes" id="UP000268093">
    <property type="component" value="Unassembled WGS sequence"/>
</dbReference>